<evidence type="ECO:0000313" key="1">
    <source>
        <dbReference type="EMBL" id="GHD63860.1"/>
    </source>
</evidence>
<dbReference type="EMBL" id="BMYO01000005">
    <property type="protein sequence ID" value="GHD63860.1"/>
    <property type="molecule type" value="Genomic_DNA"/>
</dbReference>
<comment type="caution">
    <text evidence="1">The sequence shown here is derived from an EMBL/GenBank/DDBJ whole genome shotgun (WGS) entry which is preliminary data.</text>
</comment>
<keyword evidence="2" id="KW-1185">Reference proteome</keyword>
<name>A0ABQ3H215_9NEIS</name>
<dbReference type="RefSeq" id="WP_189460743.1">
    <property type="nucleotide sequence ID" value="NZ_BMYO01000005.1"/>
</dbReference>
<reference evidence="2" key="1">
    <citation type="journal article" date="2019" name="Int. J. Syst. Evol. Microbiol.">
        <title>The Global Catalogue of Microorganisms (GCM) 10K type strain sequencing project: providing services to taxonomists for standard genome sequencing and annotation.</title>
        <authorList>
            <consortium name="The Broad Institute Genomics Platform"/>
            <consortium name="The Broad Institute Genome Sequencing Center for Infectious Disease"/>
            <person name="Wu L."/>
            <person name="Ma J."/>
        </authorList>
    </citation>
    <scope>NUCLEOTIDE SEQUENCE [LARGE SCALE GENOMIC DNA]</scope>
    <source>
        <strain evidence="2">KCTC 23701</strain>
    </source>
</reference>
<proteinExistence type="predicted"/>
<dbReference type="Proteomes" id="UP000604737">
    <property type="component" value="Unassembled WGS sequence"/>
</dbReference>
<accession>A0ABQ3H215</accession>
<organism evidence="1 2">
    <name type="scientific">Jeongeupia chitinilytica</name>
    <dbReference type="NCBI Taxonomy" id="1041641"/>
    <lineage>
        <taxon>Bacteria</taxon>
        <taxon>Pseudomonadati</taxon>
        <taxon>Pseudomonadota</taxon>
        <taxon>Betaproteobacteria</taxon>
        <taxon>Neisseriales</taxon>
        <taxon>Chitinibacteraceae</taxon>
        <taxon>Jeongeupia</taxon>
    </lineage>
</organism>
<evidence type="ECO:0000313" key="2">
    <source>
        <dbReference type="Proteomes" id="UP000604737"/>
    </source>
</evidence>
<sequence length="60" mass="6470">MKVKAAPGIKVPKEDKPREYITETDAVTVSDSAYYLRSVTDGDLIVVGDGDKKDAKKGAE</sequence>
<protein>
    <recommendedName>
        <fullName evidence="3">DUF2635 domain-containing protein</fullName>
    </recommendedName>
</protein>
<gene>
    <name evidence="1" type="ORF">GCM10007350_22160</name>
</gene>
<evidence type="ECO:0008006" key="3">
    <source>
        <dbReference type="Google" id="ProtNLM"/>
    </source>
</evidence>